<dbReference type="AlphaFoldDB" id="A0A644Y1C3"/>
<comment type="caution">
    <text evidence="1">The sequence shown here is derived from an EMBL/GenBank/DDBJ whole genome shotgun (WGS) entry which is preliminary data.</text>
</comment>
<name>A0A644Y1C3_9ZZZZ</name>
<organism evidence="1">
    <name type="scientific">bioreactor metagenome</name>
    <dbReference type="NCBI Taxonomy" id="1076179"/>
    <lineage>
        <taxon>unclassified sequences</taxon>
        <taxon>metagenomes</taxon>
        <taxon>ecological metagenomes</taxon>
    </lineage>
</organism>
<protein>
    <submittedName>
        <fullName evidence="1">Uncharacterized protein</fullName>
    </submittedName>
</protein>
<proteinExistence type="predicted"/>
<reference evidence="1" key="1">
    <citation type="submission" date="2019-08" db="EMBL/GenBank/DDBJ databases">
        <authorList>
            <person name="Kucharzyk K."/>
            <person name="Murdoch R.W."/>
            <person name="Higgins S."/>
            <person name="Loffler F."/>
        </authorList>
    </citation>
    <scope>NUCLEOTIDE SEQUENCE</scope>
</reference>
<dbReference type="EMBL" id="VSSQ01003649">
    <property type="protein sequence ID" value="MPM21701.1"/>
    <property type="molecule type" value="Genomic_DNA"/>
</dbReference>
<gene>
    <name evidence="1" type="ORF">SDC9_68146</name>
</gene>
<sequence>MVSVMVFVSVAARITKHPQSIDSVSYCLTLGVLFAFLDYIELHTANFERSVFDGDTDRFNRLIARFDNKGRDTVLNFALDSPAQ</sequence>
<accession>A0A644Y1C3</accession>
<evidence type="ECO:0000313" key="1">
    <source>
        <dbReference type="EMBL" id="MPM21701.1"/>
    </source>
</evidence>